<comment type="caution">
    <text evidence="3">The sequence shown here is derived from an EMBL/GenBank/DDBJ whole genome shotgun (WGS) entry which is preliminary data.</text>
</comment>
<name>A0AAE1LS10_9NEOP</name>
<dbReference type="EMBL" id="JAHWGI010001411">
    <property type="protein sequence ID" value="KAK3930471.1"/>
    <property type="molecule type" value="Genomic_DNA"/>
</dbReference>
<keyword evidence="4" id="KW-1185">Reference proteome</keyword>
<dbReference type="GO" id="GO:0019083">
    <property type="term" value="P:viral transcription"/>
    <property type="evidence" value="ECO:0007669"/>
    <property type="project" value="UniProtKB-KW"/>
</dbReference>
<organism evidence="3 4">
    <name type="scientific">Frankliniella fusca</name>
    <dbReference type="NCBI Taxonomy" id="407009"/>
    <lineage>
        <taxon>Eukaryota</taxon>
        <taxon>Metazoa</taxon>
        <taxon>Ecdysozoa</taxon>
        <taxon>Arthropoda</taxon>
        <taxon>Hexapoda</taxon>
        <taxon>Insecta</taxon>
        <taxon>Pterygota</taxon>
        <taxon>Neoptera</taxon>
        <taxon>Paraneoptera</taxon>
        <taxon>Thysanoptera</taxon>
        <taxon>Terebrantia</taxon>
        <taxon>Thripoidea</taxon>
        <taxon>Thripidae</taxon>
        <taxon>Frankliniella</taxon>
    </lineage>
</organism>
<reference evidence="3" key="2">
    <citation type="journal article" date="2023" name="BMC Genomics">
        <title>Pest status, molecular evolution, and epigenetic factors derived from the genome assembly of Frankliniella fusca, a thysanopteran phytovirus vector.</title>
        <authorList>
            <person name="Catto M.A."/>
            <person name="Labadie P.E."/>
            <person name="Jacobson A.L."/>
            <person name="Kennedy G.G."/>
            <person name="Srinivasan R."/>
            <person name="Hunt B.G."/>
        </authorList>
    </citation>
    <scope>NUCLEOTIDE SEQUENCE</scope>
    <source>
        <strain evidence="3">PL_HMW_Pooled</strain>
    </source>
</reference>
<feature type="compositionally biased region" description="Basic residues" evidence="1">
    <location>
        <begin position="92"/>
        <end position="103"/>
    </location>
</feature>
<feature type="region of interest" description="Disordered" evidence="1">
    <location>
        <begin position="1"/>
        <end position="103"/>
    </location>
</feature>
<evidence type="ECO:0000313" key="4">
    <source>
        <dbReference type="Proteomes" id="UP001219518"/>
    </source>
</evidence>
<reference evidence="3" key="1">
    <citation type="submission" date="2021-07" db="EMBL/GenBank/DDBJ databases">
        <authorList>
            <person name="Catto M.A."/>
            <person name="Jacobson A."/>
            <person name="Kennedy G."/>
            <person name="Labadie P."/>
            <person name="Hunt B.G."/>
            <person name="Srinivasan R."/>
        </authorList>
    </citation>
    <scope>NUCLEOTIDE SEQUENCE</scope>
    <source>
        <strain evidence="3">PL_HMW_Pooled</strain>
        <tissue evidence="3">Head</tissue>
    </source>
</reference>
<evidence type="ECO:0000256" key="2">
    <source>
        <dbReference type="SAM" id="Phobius"/>
    </source>
</evidence>
<protein>
    <submittedName>
        <fullName evidence="3">Major viral transcription factor ICP4-like protein</fullName>
    </submittedName>
</protein>
<evidence type="ECO:0000313" key="3">
    <source>
        <dbReference type="EMBL" id="KAK3930471.1"/>
    </source>
</evidence>
<sequence>MSSGDVNKRKREENVNNEASPAGRRVSARFRPAAETGQDSENSPSSSSTRSRSSPGAGAGRPTRTSPRKSLPQARNDTCTSPSRGRQTPVKRAPRKVGSRKVKTLAEKDYDLRRDYTSDGMSFESLPDDDLPDINIASSKCNALSPYKGKQYAKDDIVWAPFNSKYEKTKIFWPAVVTSVAGFYVRFLYINFYEKPIYRVHARNLIPFDDSTRNWELQKLGSKVRDFKEAYELVIKYYCKRKQNTTLNARRFLTLTYDENDKVGLARNSLFRLTGKLHSHSDNLEEDEEVEEVEVEVDDVDIVNDVNIVNDVDIDEEDENCEEETKPNSPQSERIKEILEDLETLPTHMTVSMKKREQMQKEAENLLSIIQSKECFDHLMEIRQGTLETSRHRKFMKGVKVHGGLGPFTLFPDLTDQLLSALDNHCDFHDTYDYKYNVMIPEAIIFAIMKHRNISKLDAKKYFYLTCKKLGIRD</sequence>
<dbReference type="AlphaFoldDB" id="A0AAE1LS10"/>
<feature type="compositionally biased region" description="Polar residues" evidence="1">
    <location>
        <begin position="73"/>
        <end position="86"/>
    </location>
</feature>
<dbReference type="Proteomes" id="UP001219518">
    <property type="component" value="Unassembled WGS sequence"/>
</dbReference>
<keyword evidence="2" id="KW-1133">Transmembrane helix</keyword>
<keyword evidence="2" id="KW-0472">Membrane</keyword>
<proteinExistence type="predicted"/>
<feature type="transmembrane region" description="Helical" evidence="2">
    <location>
        <begin position="171"/>
        <end position="189"/>
    </location>
</feature>
<keyword evidence="3" id="KW-1195">Viral transcription</keyword>
<feature type="compositionally biased region" description="Low complexity" evidence="1">
    <location>
        <begin position="43"/>
        <end position="62"/>
    </location>
</feature>
<feature type="compositionally biased region" description="Basic and acidic residues" evidence="1">
    <location>
        <begin position="1"/>
        <end position="14"/>
    </location>
</feature>
<accession>A0AAE1LS10</accession>
<gene>
    <name evidence="3" type="ORF">KUF71_005205</name>
</gene>
<evidence type="ECO:0000256" key="1">
    <source>
        <dbReference type="SAM" id="MobiDB-lite"/>
    </source>
</evidence>
<dbReference type="SUPFAM" id="SSF63748">
    <property type="entry name" value="Tudor/PWWP/MBT"/>
    <property type="match status" value="1"/>
</dbReference>
<keyword evidence="2" id="KW-0812">Transmembrane</keyword>